<proteinExistence type="predicted"/>
<feature type="signal peptide" evidence="1">
    <location>
        <begin position="1"/>
        <end position="20"/>
    </location>
</feature>
<reference evidence="2" key="4">
    <citation type="submission" date="2025-09" db="UniProtKB">
        <authorList>
            <consortium name="Ensembl"/>
        </authorList>
    </citation>
    <scope>IDENTIFICATION</scope>
</reference>
<evidence type="ECO:0008006" key="4">
    <source>
        <dbReference type="Google" id="ProtNLM"/>
    </source>
</evidence>
<keyword evidence="1" id="KW-0732">Signal</keyword>
<keyword evidence="3" id="KW-1185">Reference proteome</keyword>
<evidence type="ECO:0000313" key="2">
    <source>
        <dbReference type="Ensembl" id="ENSELUP00000023309.2"/>
    </source>
</evidence>
<sequence length="104" mass="11950">MEHTFRIAFLLLVLSGCLQGKPTPKLETLQIMLKELKIEDLCVSLFLTKWSLFSLNSKCLLFLHLFTATLDCPDFICEDTRFEKPYGKFIENMISLTQSLNSQG</sequence>
<dbReference type="Ensembl" id="ENSELUT00000034454.3">
    <property type="protein sequence ID" value="ENSELUP00000023309.2"/>
    <property type="gene ID" value="ENSELUG00000001217.3"/>
</dbReference>
<name>A0A3P8Z3C1_ESOLU</name>
<accession>A0A3P8Z3C1</accession>
<dbReference type="AlphaFoldDB" id="A0A3P8Z3C1"/>
<dbReference type="PROSITE" id="PS51257">
    <property type="entry name" value="PROKAR_LIPOPROTEIN"/>
    <property type="match status" value="1"/>
</dbReference>
<organism evidence="2 3">
    <name type="scientific">Esox lucius</name>
    <name type="common">Northern pike</name>
    <dbReference type="NCBI Taxonomy" id="8010"/>
    <lineage>
        <taxon>Eukaryota</taxon>
        <taxon>Metazoa</taxon>
        <taxon>Chordata</taxon>
        <taxon>Craniata</taxon>
        <taxon>Vertebrata</taxon>
        <taxon>Euteleostomi</taxon>
        <taxon>Actinopterygii</taxon>
        <taxon>Neopterygii</taxon>
        <taxon>Teleostei</taxon>
        <taxon>Protacanthopterygii</taxon>
        <taxon>Esociformes</taxon>
        <taxon>Esocidae</taxon>
        <taxon>Esox</taxon>
    </lineage>
</organism>
<dbReference type="InParanoid" id="A0A3P8Z3C1"/>
<evidence type="ECO:0000256" key="1">
    <source>
        <dbReference type="SAM" id="SignalP"/>
    </source>
</evidence>
<dbReference type="Bgee" id="ENSELUG00000001217">
    <property type="expression patterns" value="Expressed in head kidney and 4 other cell types or tissues"/>
</dbReference>
<reference evidence="3" key="1">
    <citation type="journal article" date="2014" name="PLoS ONE">
        <title>The genome and linkage map of the northern pike (Esox lucius): conserved synteny revealed between the salmonid sister group and the Neoteleostei.</title>
        <authorList>
            <person name="Rondeau E.B."/>
            <person name="Minkley D.R."/>
            <person name="Leong J.S."/>
            <person name="Messmer A.M."/>
            <person name="Jantzen J.R."/>
            <person name="von Schalburg K.R."/>
            <person name="Lemon C."/>
            <person name="Bird N.H."/>
            <person name="Koop B.F."/>
        </authorList>
    </citation>
    <scope>NUCLEOTIDE SEQUENCE</scope>
</reference>
<reference evidence="2" key="2">
    <citation type="submission" date="2020-02" db="EMBL/GenBank/DDBJ databases">
        <title>Esox lucius (northern pike) genome, fEsoLuc1, primary haplotype.</title>
        <authorList>
            <person name="Myers G."/>
            <person name="Karagic N."/>
            <person name="Meyer A."/>
            <person name="Pippel M."/>
            <person name="Reichard M."/>
            <person name="Winkler S."/>
            <person name="Tracey A."/>
            <person name="Sims Y."/>
            <person name="Howe K."/>
            <person name="Rhie A."/>
            <person name="Formenti G."/>
            <person name="Durbin R."/>
            <person name="Fedrigo O."/>
            <person name="Jarvis E.D."/>
        </authorList>
    </citation>
    <scope>NUCLEOTIDE SEQUENCE [LARGE SCALE GENOMIC DNA]</scope>
</reference>
<dbReference type="Proteomes" id="UP000265140">
    <property type="component" value="Chromosome 4"/>
</dbReference>
<protein>
    <recommendedName>
        <fullName evidence="4">Interleukin</fullName>
    </recommendedName>
</protein>
<feature type="chain" id="PRO_5044297578" description="Interleukin" evidence="1">
    <location>
        <begin position="21"/>
        <end position="104"/>
    </location>
</feature>
<evidence type="ECO:0000313" key="3">
    <source>
        <dbReference type="Proteomes" id="UP000265140"/>
    </source>
</evidence>
<reference evidence="2" key="3">
    <citation type="submission" date="2025-08" db="UniProtKB">
        <authorList>
            <consortium name="Ensembl"/>
        </authorList>
    </citation>
    <scope>IDENTIFICATION</scope>
</reference>